<dbReference type="EMBL" id="JAVHJS010000022">
    <property type="protein sequence ID" value="KAK2821507.1"/>
    <property type="molecule type" value="Genomic_DNA"/>
</dbReference>
<evidence type="ECO:0000313" key="2">
    <source>
        <dbReference type="Proteomes" id="UP001187315"/>
    </source>
</evidence>
<name>A0AA88IY94_TACVA</name>
<dbReference type="AlphaFoldDB" id="A0AA88IY94"/>
<comment type="caution">
    <text evidence="1">The sequence shown here is derived from an EMBL/GenBank/DDBJ whole genome shotgun (WGS) entry which is preliminary data.</text>
</comment>
<proteinExistence type="predicted"/>
<evidence type="ECO:0000313" key="1">
    <source>
        <dbReference type="EMBL" id="KAK2821507.1"/>
    </source>
</evidence>
<dbReference type="Proteomes" id="UP001187315">
    <property type="component" value="Unassembled WGS sequence"/>
</dbReference>
<sequence length="82" mass="8864">MFMGVTAVPPDFIQHPLGDSAAEIDRSLRGTQEVAVECVPKPLMPLNNPKLLLEHFAIRDIQMRTMGTQGGVILAGSPCTPH</sequence>
<organism evidence="1 2">
    <name type="scientific">Tachysurus vachellii</name>
    <name type="common">Darkbarbel catfish</name>
    <name type="synonym">Pelteobagrus vachellii</name>
    <dbReference type="NCBI Taxonomy" id="175792"/>
    <lineage>
        <taxon>Eukaryota</taxon>
        <taxon>Metazoa</taxon>
        <taxon>Chordata</taxon>
        <taxon>Craniata</taxon>
        <taxon>Vertebrata</taxon>
        <taxon>Euteleostomi</taxon>
        <taxon>Actinopterygii</taxon>
        <taxon>Neopterygii</taxon>
        <taxon>Teleostei</taxon>
        <taxon>Ostariophysi</taxon>
        <taxon>Siluriformes</taxon>
        <taxon>Bagridae</taxon>
        <taxon>Tachysurus</taxon>
    </lineage>
</organism>
<gene>
    <name evidence="1" type="ORF">Q7C36_020850</name>
</gene>
<protein>
    <submittedName>
        <fullName evidence="1">Uncharacterized protein</fullName>
    </submittedName>
</protein>
<reference evidence="1" key="1">
    <citation type="submission" date="2023-08" db="EMBL/GenBank/DDBJ databases">
        <title>Pelteobagrus vachellii genome.</title>
        <authorList>
            <person name="Liu H."/>
        </authorList>
    </citation>
    <scope>NUCLEOTIDE SEQUENCE</scope>
    <source>
        <strain evidence="1">PRFRI_2022a</strain>
        <tissue evidence="1">Muscle</tissue>
    </source>
</reference>
<accession>A0AA88IY94</accession>
<keyword evidence="2" id="KW-1185">Reference proteome</keyword>